<proteinExistence type="predicted"/>
<dbReference type="HOGENOM" id="CLU_2980383_0_0_1"/>
<accession>A0A0C3AN22</accession>
<dbReference type="Proteomes" id="UP000053989">
    <property type="component" value="Unassembled WGS sequence"/>
</dbReference>
<organism evidence="1 2">
    <name type="scientific">Scleroderma citrinum Foug A</name>
    <dbReference type="NCBI Taxonomy" id="1036808"/>
    <lineage>
        <taxon>Eukaryota</taxon>
        <taxon>Fungi</taxon>
        <taxon>Dikarya</taxon>
        <taxon>Basidiomycota</taxon>
        <taxon>Agaricomycotina</taxon>
        <taxon>Agaricomycetes</taxon>
        <taxon>Agaricomycetidae</taxon>
        <taxon>Boletales</taxon>
        <taxon>Sclerodermatineae</taxon>
        <taxon>Sclerodermataceae</taxon>
        <taxon>Scleroderma</taxon>
    </lineage>
</organism>
<reference evidence="2" key="2">
    <citation type="submission" date="2015-01" db="EMBL/GenBank/DDBJ databases">
        <title>Evolutionary Origins and Diversification of the Mycorrhizal Mutualists.</title>
        <authorList>
            <consortium name="DOE Joint Genome Institute"/>
            <consortium name="Mycorrhizal Genomics Consortium"/>
            <person name="Kohler A."/>
            <person name="Kuo A."/>
            <person name="Nagy L.G."/>
            <person name="Floudas D."/>
            <person name="Copeland A."/>
            <person name="Barry K.W."/>
            <person name="Cichocki N."/>
            <person name="Veneault-Fourrey C."/>
            <person name="LaButti K."/>
            <person name="Lindquist E.A."/>
            <person name="Lipzen A."/>
            <person name="Lundell T."/>
            <person name="Morin E."/>
            <person name="Murat C."/>
            <person name="Riley R."/>
            <person name="Ohm R."/>
            <person name="Sun H."/>
            <person name="Tunlid A."/>
            <person name="Henrissat B."/>
            <person name="Grigoriev I.V."/>
            <person name="Hibbett D.S."/>
            <person name="Martin F."/>
        </authorList>
    </citation>
    <scope>NUCLEOTIDE SEQUENCE [LARGE SCALE GENOMIC DNA]</scope>
    <source>
        <strain evidence="2">Foug A</strain>
    </source>
</reference>
<evidence type="ECO:0000313" key="1">
    <source>
        <dbReference type="EMBL" id="KIM66372.1"/>
    </source>
</evidence>
<protein>
    <submittedName>
        <fullName evidence="1">Uncharacterized protein</fullName>
    </submittedName>
</protein>
<sequence>MVTPPFIFPRNSNQVSVGVDGKHPIRLTVILQLGKHFVGIKGYLALKPFQYTKLPFAK</sequence>
<keyword evidence="2" id="KW-1185">Reference proteome</keyword>
<dbReference type="InParanoid" id="A0A0C3AN22"/>
<reference evidence="1 2" key="1">
    <citation type="submission" date="2014-04" db="EMBL/GenBank/DDBJ databases">
        <authorList>
            <consortium name="DOE Joint Genome Institute"/>
            <person name="Kuo A."/>
            <person name="Kohler A."/>
            <person name="Nagy L.G."/>
            <person name="Floudas D."/>
            <person name="Copeland A."/>
            <person name="Barry K.W."/>
            <person name="Cichocki N."/>
            <person name="Veneault-Fourrey C."/>
            <person name="LaButti K."/>
            <person name="Lindquist E.A."/>
            <person name="Lipzen A."/>
            <person name="Lundell T."/>
            <person name="Morin E."/>
            <person name="Murat C."/>
            <person name="Sun H."/>
            <person name="Tunlid A."/>
            <person name="Henrissat B."/>
            <person name="Grigoriev I.V."/>
            <person name="Hibbett D.S."/>
            <person name="Martin F."/>
            <person name="Nordberg H.P."/>
            <person name="Cantor M.N."/>
            <person name="Hua S.X."/>
        </authorList>
    </citation>
    <scope>NUCLEOTIDE SEQUENCE [LARGE SCALE GENOMIC DNA]</scope>
    <source>
        <strain evidence="1 2">Foug A</strain>
    </source>
</reference>
<dbReference type="EMBL" id="KN822017">
    <property type="protein sequence ID" value="KIM66372.1"/>
    <property type="molecule type" value="Genomic_DNA"/>
</dbReference>
<dbReference type="AlphaFoldDB" id="A0A0C3AN22"/>
<evidence type="ECO:0000313" key="2">
    <source>
        <dbReference type="Proteomes" id="UP000053989"/>
    </source>
</evidence>
<name>A0A0C3AN22_9AGAM</name>
<gene>
    <name evidence="1" type="ORF">SCLCIDRAFT_319153</name>
</gene>